<dbReference type="Pfam" id="PF20233">
    <property type="entry name" value="DUF6590"/>
    <property type="match status" value="1"/>
</dbReference>
<reference evidence="3 4" key="1">
    <citation type="submission" date="2018-05" db="EMBL/GenBank/DDBJ databases">
        <title>Genome sequencing and assembly of the regulated plant pathogen Lachnellula willkommii and related sister species for the development of diagnostic species identification markers.</title>
        <authorList>
            <person name="Giroux E."/>
            <person name="Bilodeau G."/>
        </authorList>
    </citation>
    <scope>NUCLEOTIDE SEQUENCE [LARGE SCALE GENOMIC DNA]</scope>
    <source>
        <strain evidence="3 4">CBS 185.66</strain>
    </source>
</reference>
<dbReference type="EMBL" id="QGMH01000004">
    <property type="protein sequence ID" value="TVY30732.1"/>
    <property type="molecule type" value="Genomic_DNA"/>
</dbReference>
<feature type="compositionally biased region" description="Low complexity" evidence="1">
    <location>
        <begin position="75"/>
        <end position="86"/>
    </location>
</feature>
<feature type="compositionally biased region" description="Polar residues" evidence="1">
    <location>
        <begin position="95"/>
        <end position="114"/>
    </location>
</feature>
<dbReference type="AlphaFoldDB" id="A0A8H8U1S6"/>
<dbReference type="InterPro" id="IPR046497">
    <property type="entry name" value="DUF6590"/>
</dbReference>
<dbReference type="Proteomes" id="UP000431533">
    <property type="component" value="Unassembled WGS sequence"/>
</dbReference>
<feature type="compositionally biased region" description="Polar residues" evidence="1">
    <location>
        <begin position="185"/>
        <end position="212"/>
    </location>
</feature>
<protein>
    <recommendedName>
        <fullName evidence="2">DUF6590 domain-containing protein</fullName>
    </recommendedName>
</protein>
<evidence type="ECO:0000256" key="1">
    <source>
        <dbReference type="SAM" id="MobiDB-lite"/>
    </source>
</evidence>
<evidence type="ECO:0000313" key="4">
    <source>
        <dbReference type="Proteomes" id="UP000431533"/>
    </source>
</evidence>
<feature type="compositionally biased region" description="Basic and acidic residues" evidence="1">
    <location>
        <begin position="437"/>
        <end position="456"/>
    </location>
</feature>
<dbReference type="RefSeq" id="XP_031009517.1">
    <property type="nucleotide sequence ID" value="XM_031145390.1"/>
</dbReference>
<dbReference type="OrthoDB" id="3559580at2759"/>
<organism evidence="3 4">
    <name type="scientific">Lachnellula hyalina</name>
    <dbReference type="NCBI Taxonomy" id="1316788"/>
    <lineage>
        <taxon>Eukaryota</taxon>
        <taxon>Fungi</taxon>
        <taxon>Dikarya</taxon>
        <taxon>Ascomycota</taxon>
        <taxon>Pezizomycotina</taxon>
        <taxon>Leotiomycetes</taxon>
        <taxon>Helotiales</taxon>
        <taxon>Lachnaceae</taxon>
        <taxon>Lachnellula</taxon>
    </lineage>
</organism>
<dbReference type="GeneID" id="41980596"/>
<feature type="domain" description="DUF6590" evidence="2">
    <location>
        <begin position="239"/>
        <end position="411"/>
    </location>
</feature>
<feature type="compositionally biased region" description="Low complexity" evidence="1">
    <location>
        <begin position="126"/>
        <end position="146"/>
    </location>
</feature>
<evidence type="ECO:0000259" key="2">
    <source>
        <dbReference type="Pfam" id="PF20233"/>
    </source>
</evidence>
<sequence length="456" mass="50732">MPSNKGKAVDKSTPWSEWCWDTRGYYYSSRHGPTGVREYSYRYPELTTTQQQQQQTPRTPGENFVLSTGSATPLSSSGPSGDSYASREASYSGAARTNSSTETSGASSYQNPPTSKYGLDSYYTTTSTSVTQPSGSTASNTSYSSNHGSLNPYEPSVTTAKLEYATSSKTYDAVNSAFRGMSLNSPSSTVHEQGYTVSSSVQTPYQPQSPSNYIARDPNSPDKERLDPRYHCIGEKEQRKFWKVGRVFMMLWTEPAAEGSTRNGTHYSKTKAFTVRYVALLSSKKATETASARTSISMTYKRRKLMTCDSPIHTYNGQATLKPNLPERQQHAIIYTSRDCPPERFNELTDGTIVKENLSKDPIRVRSEQKDIEGDLGACSRLNYSKIYTVEHYIRVLNIGMVESNWIPSLTANSYVTSSTTPVEKPTKLPSNTTSGTRDRDKRSRGKDKDGKRSRH</sequence>
<feature type="region of interest" description="Disordered" evidence="1">
    <location>
        <begin position="185"/>
        <end position="225"/>
    </location>
</feature>
<proteinExistence type="predicted"/>
<comment type="caution">
    <text evidence="3">The sequence shown here is derived from an EMBL/GenBank/DDBJ whole genome shotgun (WGS) entry which is preliminary data.</text>
</comment>
<keyword evidence="4" id="KW-1185">Reference proteome</keyword>
<gene>
    <name evidence="3" type="ORF">LHYA1_G000398</name>
</gene>
<feature type="region of interest" description="Disordered" evidence="1">
    <location>
        <begin position="417"/>
        <end position="456"/>
    </location>
</feature>
<feature type="compositionally biased region" description="Polar residues" evidence="1">
    <location>
        <begin position="65"/>
        <end position="74"/>
    </location>
</feature>
<feature type="region of interest" description="Disordered" evidence="1">
    <location>
        <begin position="41"/>
        <end position="114"/>
    </location>
</feature>
<feature type="compositionally biased region" description="Low complexity" evidence="1">
    <location>
        <begin position="47"/>
        <end position="56"/>
    </location>
</feature>
<feature type="region of interest" description="Disordered" evidence="1">
    <location>
        <begin position="126"/>
        <end position="154"/>
    </location>
</feature>
<evidence type="ECO:0000313" key="3">
    <source>
        <dbReference type="EMBL" id="TVY30732.1"/>
    </source>
</evidence>
<accession>A0A8H8U1S6</accession>
<name>A0A8H8U1S6_9HELO</name>